<sequence length="283" mass="30484">MDTLGIVRDSLSIPITKKWKLILPITLLTILISTPLSFSQHLFHLPPPLKALLWITNFSVSWLSTMAIIHACATPNSSSLGDIFSSISKRFKGPLITRIYIDILIVGYMHFIIRSFDLSNGSVFLIIFTDWLYLVAELLYVYLTMLWTVGLIASVLEDDGCYGLEALGRAGELIKGRKIQGFSIAAIVRAIALLVSLACALALRFVGLNNADVGIGVWVAIGIGFSSLDCLVGMFAVMVYTGFYFECKKGCGGEDHVIVGGGEGGYVSVPSSPPASAAVEALA</sequence>
<dbReference type="PANTHER" id="PTHR33133:SF1">
    <property type="entry name" value="EXPRESSED PROTEIN-RELATED"/>
    <property type="match status" value="1"/>
</dbReference>
<reference evidence="2" key="2">
    <citation type="submission" date="2023-06" db="EMBL/GenBank/DDBJ databases">
        <authorList>
            <person name="Ma L."/>
            <person name="Liu K.-W."/>
            <person name="Li Z."/>
            <person name="Hsiao Y.-Y."/>
            <person name="Qi Y."/>
            <person name="Fu T."/>
            <person name="Tang G."/>
            <person name="Zhang D."/>
            <person name="Sun W.-H."/>
            <person name="Liu D.-K."/>
            <person name="Li Y."/>
            <person name="Chen G.-Z."/>
            <person name="Liu X.-D."/>
            <person name="Liao X.-Y."/>
            <person name="Jiang Y.-T."/>
            <person name="Yu X."/>
            <person name="Hao Y."/>
            <person name="Huang J."/>
            <person name="Zhao X.-W."/>
            <person name="Ke S."/>
            <person name="Chen Y.-Y."/>
            <person name="Wu W.-L."/>
            <person name="Hsu J.-L."/>
            <person name="Lin Y.-F."/>
            <person name="Huang M.-D."/>
            <person name="Li C.-Y."/>
            <person name="Huang L."/>
            <person name="Wang Z.-W."/>
            <person name="Zhao X."/>
            <person name="Zhong W.-Y."/>
            <person name="Peng D.-H."/>
            <person name="Ahmad S."/>
            <person name="Lan S."/>
            <person name="Zhang J.-S."/>
            <person name="Tsai W.-C."/>
            <person name="Van De Peer Y."/>
            <person name="Liu Z.-J."/>
        </authorList>
    </citation>
    <scope>NUCLEOTIDE SEQUENCE</scope>
    <source>
        <strain evidence="2">SCP</strain>
        <tissue evidence="2">Leaves</tissue>
    </source>
</reference>
<proteinExistence type="predicted"/>
<gene>
    <name evidence="2" type="ORF">QJS04_geneDACA003937</name>
</gene>
<keyword evidence="1" id="KW-0472">Membrane</keyword>
<dbReference type="EMBL" id="JAUJYN010000003">
    <property type="protein sequence ID" value="KAK1274882.1"/>
    <property type="molecule type" value="Genomic_DNA"/>
</dbReference>
<feature type="transmembrane region" description="Helical" evidence="1">
    <location>
        <begin position="51"/>
        <end position="74"/>
    </location>
</feature>
<keyword evidence="3" id="KW-1185">Reference proteome</keyword>
<organism evidence="2 3">
    <name type="scientific">Acorus gramineus</name>
    <name type="common">Dwarf sweet flag</name>
    <dbReference type="NCBI Taxonomy" id="55184"/>
    <lineage>
        <taxon>Eukaryota</taxon>
        <taxon>Viridiplantae</taxon>
        <taxon>Streptophyta</taxon>
        <taxon>Embryophyta</taxon>
        <taxon>Tracheophyta</taxon>
        <taxon>Spermatophyta</taxon>
        <taxon>Magnoliopsida</taxon>
        <taxon>Liliopsida</taxon>
        <taxon>Acoraceae</taxon>
        <taxon>Acorus</taxon>
    </lineage>
</organism>
<dbReference type="AlphaFoldDB" id="A0AAV9BFJ6"/>
<keyword evidence="1" id="KW-0812">Transmembrane</keyword>
<dbReference type="PANTHER" id="PTHR33133">
    <property type="entry name" value="OS08G0107100 PROTEIN-RELATED"/>
    <property type="match status" value="1"/>
</dbReference>
<evidence type="ECO:0000256" key="1">
    <source>
        <dbReference type="SAM" id="Phobius"/>
    </source>
</evidence>
<feature type="transmembrane region" description="Helical" evidence="1">
    <location>
        <begin position="182"/>
        <end position="203"/>
    </location>
</feature>
<evidence type="ECO:0008006" key="4">
    <source>
        <dbReference type="Google" id="ProtNLM"/>
    </source>
</evidence>
<evidence type="ECO:0000313" key="2">
    <source>
        <dbReference type="EMBL" id="KAK1274882.1"/>
    </source>
</evidence>
<feature type="transmembrane region" description="Helical" evidence="1">
    <location>
        <begin position="95"/>
        <end position="116"/>
    </location>
</feature>
<evidence type="ECO:0000313" key="3">
    <source>
        <dbReference type="Proteomes" id="UP001179952"/>
    </source>
</evidence>
<keyword evidence="1" id="KW-1133">Transmembrane helix</keyword>
<reference evidence="2" key="1">
    <citation type="journal article" date="2023" name="Nat. Commun.">
        <title>Diploid and tetraploid genomes of Acorus and the evolution of monocots.</title>
        <authorList>
            <person name="Ma L."/>
            <person name="Liu K.W."/>
            <person name="Li Z."/>
            <person name="Hsiao Y.Y."/>
            <person name="Qi Y."/>
            <person name="Fu T."/>
            <person name="Tang G.D."/>
            <person name="Zhang D."/>
            <person name="Sun W.H."/>
            <person name="Liu D.K."/>
            <person name="Li Y."/>
            <person name="Chen G.Z."/>
            <person name="Liu X.D."/>
            <person name="Liao X.Y."/>
            <person name="Jiang Y.T."/>
            <person name="Yu X."/>
            <person name="Hao Y."/>
            <person name="Huang J."/>
            <person name="Zhao X.W."/>
            <person name="Ke S."/>
            <person name="Chen Y.Y."/>
            <person name="Wu W.L."/>
            <person name="Hsu J.L."/>
            <person name="Lin Y.F."/>
            <person name="Huang M.D."/>
            <person name="Li C.Y."/>
            <person name="Huang L."/>
            <person name="Wang Z.W."/>
            <person name="Zhao X."/>
            <person name="Zhong W.Y."/>
            <person name="Peng D.H."/>
            <person name="Ahmad S."/>
            <person name="Lan S."/>
            <person name="Zhang J.S."/>
            <person name="Tsai W.C."/>
            <person name="Van de Peer Y."/>
            <person name="Liu Z.J."/>
        </authorList>
    </citation>
    <scope>NUCLEOTIDE SEQUENCE</scope>
    <source>
        <strain evidence="2">SCP</strain>
    </source>
</reference>
<comment type="caution">
    <text evidence="2">The sequence shown here is derived from an EMBL/GenBank/DDBJ whole genome shotgun (WGS) entry which is preliminary data.</text>
</comment>
<dbReference type="Proteomes" id="UP001179952">
    <property type="component" value="Unassembled WGS sequence"/>
</dbReference>
<accession>A0AAV9BFJ6</accession>
<protein>
    <recommendedName>
        <fullName evidence="4">Transmembrane protein</fullName>
    </recommendedName>
</protein>
<feature type="transmembrane region" description="Helical" evidence="1">
    <location>
        <begin position="21"/>
        <end position="39"/>
    </location>
</feature>
<feature type="transmembrane region" description="Helical" evidence="1">
    <location>
        <begin position="122"/>
        <end position="143"/>
    </location>
</feature>
<feature type="transmembrane region" description="Helical" evidence="1">
    <location>
        <begin position="215"/>
        <end position="240"/>
    </location>
</feature>
<name>A0AAV9BFJ6_ACOGR</name>